<dbReference type="InterPro" id="IPR011090">
    <property type="entry name" value="Integr_conj_element_PFL4709"/>
</dbReference>
<organism evidence="1">
    <name type="scientific">Pseudomonas aeruginosa</name>
    <dbReference type="NCBI Taxonomy" id="287"/>
    <lineage>
        <taxon>Bacteria</taxon>
        <taxon>Pseudomonadati</taxon>
        <taxon>Pseudomonadota</taxon>
        <taxon>Gammaproteobacteria</taxon>
        <taxon>Pseudomonadales</taxon>
        <taxon>Pseudomonadaceae</taxon>
        <taxon>Pseudomonas</taxon>
    </lineage>
</organism>
<dbReference type="EMBL" id="MT074670">
    <property type="protein sequence ID" value="QIU79937.1"/>
    <property type="molecule type" value="Genomic_DNA"/>
</dbReference>
<dbReference type="NCBIfam" id="TIGR03757">
    <property type="entry name" value="conj_TIGR03757"/>
    <property type="match status" value="1"/>
</dbReference>
<accession>A0A6H0JJM6</accession>
<dbReference type="AlphaFoldDB" id="A0A6H0JJM6"/>
<sequence length="165" mass="18544">MRALNSLTQNLIDNLTQILQNPEEDALQTLRICAPVLIEELQQIQLRAVDRRDIVPQGSVAKIVKLEHACSSFTIFATEPLEEQLTDALPKDPQQAQVAFQQLLQSPEGRRLQAELVKAQQDVTDAWSLGVEKIPAVVVDRQYVVYGEPDVPRALELIAKARRTR</sequence>
<dbReference type="Pfam" id="PF07511">
    <property type="entry name" value="DUF1525"/>
    <property type="match status" value="1"/>
</dbReference>
<protein>
    <submittedName>
        <fullName evidence="1">Integrating conjugative element</fullName>
    </submittedName>
</protein>
<name>A0A6H0JJM6_PSEAI</name>
<reference evidence="1" key="1">
    <citation type="submission" date="2020-02" db="EMBL/GenBank/DDBJ databases">
        <title>PAGI-encoded CrpP-like fluoroquinolone-modifying enzymes among Pseudomonas aeruginosa clinical isolates in Europe.</title>
        <authorList>
            <person name="Ortiz de la Rosa J.M."/>
            <person name="Nordmann P."/>
            <person name="Poirel L."/>
        </authorList>
    </citation>
    <scope>NUCLEOTIDE SEQUENCE</scope>
    <source>
        <strain evidence="1">PAGI-90</strain>
    </source>
</reference>
<evidence type="ECO:0000313" key="1">
    <source>
        <dbReference type="EMBL" id="QIU79937.1"/>
    </source>
</evidence>
<proteinExistence type="predicted"/>